<proteinExistence type="predicted"/>
<evidence type="ECO:0000259" key="11">
    <source>
        <dbReference type="PROSITE" id="PS50006"/>
    </source>
</evidence>
<comment type="subcellular location">
    <subcellularLocation>
        <location evidence="1">Membrane</location>
        <topology evidence="1">Multi-pass membrane protein</topology>
    </subcellularLocation>
</comment>
<feature type="transmembrane region" description="Helical" evidence="10">
    <location>
        <begin position="536"/>
        <end position="557"/>
    </location>
</feature>
<dbReference type="Proteomes" id="UP001190464">
    <property type="component" value="Chromosome"/>
</dbReference>
<keyword evidence="7 10" id="KW-1133">Transmembrane helix</keyword>
<dbReference type="InterPro" id="IPR017871">
    <property type="entry name" value="ABC_transporter-like_CS"/>
</dbReference>
<feature type="transmembrane region" description="Helical" evidence="10">
    <location>
        <begin position="411"/>
        <end position="432"/>
    </location>
</feature>
<organism evidence="13 14">
    <name type="scientific">[Mycobacterium] holstebronense</name>
    <dbReference type="NCBI Taxonomy" id="3064288"/>
    <lineage>
        <taxon>Bacteria</taxon>
        <taxon>Bacillati</taxon>
        <taxon>Actinomycetota</taxon>
        <taxon>Actinomycetes</taxon>
        <taxon>Mycobacteriales</taxon>
        <taxon>Mycobacteriaceae</taxon>
        <taxon>Mycolicibacterium</taxon>
    </lineage>
</organism>
<keyword evidence="8 10" id="KW-0472">Membrane</keyword>
<evidence type="ECO:0000256" key="8">
    <source>
        <dbReference type="ARBA" id="ARBA00023136"/>
    </source>
</evidence>
<dbReference type="InterPro" id="IPR027417">
    <property type="entry name" value="P-loop_NTPase"/>
</dbReference>
<dbReference type="InterPro" id="IPR008984">
    <property type="entry name" value="SMAD_FHA_dom_sf"/>
</dbReference>
<evidence type="ECO:0000313" key="14">
    <source>
        <dbReference type="Proteomes" id="UP001190464"/>
    </source>
</evidence>
<keyword evidence="6 13" id="KW-0067">ATP-binding</keyword>
<feature type="transmembrane region" description="Helical" evidence="10">
    <location>
        <begin position="452"/>
        <end position="473"/>
    </location>
</feature>
<dbReference type="Gene3D" id="2.60.200.20">
    <property type="match status" value="1"/>
</dbReference>
<evidence type="ECO:0000256" key="2">
    <source>
        <dbReference type="ARBA" id="ARBA00022448"/>
    </source>
</evidence>
<dbReference type="InterPro" id="IPR003439">
    <property type="entry name" value="ABC_transporter-like_ATP-bd"/>
</dbReference>
<dbReference type="SMART" id="SM00382">
    <property type="entry name" value="AAA"/>
    <property type="match status" value="1"/>
</dbReference>
<dbReference type="GO" id="GO:0005524">
    <property type="term" value="F:ATP binding"/>
    <property type="evidence" value="ECO:0007669"/>
    <property type="project" value="UniProtKB-KW"/>
</dbReference>
<evidence type="ECO:0000259" key="12">
    <source>
        <dbReference type="PROSITE" id="PS50893"/>
    </source>
</evidence>
<dbReference type="PANTHER" id="PTHR48041:SF139">
    <property type="entry name" value="PROTEIN SCARLET"/>
    <property type="match status" value="1"/>
</dbReference>
<evidence type="ECO:0000256" key="1">
    <source>
        <dbReference type="ARBA" id="ARBA00004141"/>
    </source>
</evidence>
<evidence type="ECO:0000256" key="5">
    <source>
        <dbReference type="ARBA" id="ARBA00022741"/>
    </source>
</evidence>
<feature type="region of interest" description="Disordered" evidence="9">
    <location>
        <begin position="362"/>
        <end position="393"/>
    </location>
</feature>
<feature type="transmembrane region" description="Helical" evidence="10">
    <location>
        <begin position="493"/>
        <end position="516"/>
    </location>
</feature>
<dbReference type="SUPFAM" id="SSF52540">
    <property type="entry name" value="P-loop containing nucleoside triphosphate hydrolases"/>
    <property type="match status" value="1"/>
</dbReference>
<dbReference type="Gene3D" id="3.40.50.300">
    <property type="entry name" value="P-loop containing nucleotide triphosphate hydrolases"/>
    <property type="match status" value="1"/>
</dbReference>
<evidence type="ECO:0000256" key="3">
    <source>
        <dbReference type="ARBA" id="ARBA00022553"/>
    </source>
</evidence>
<evidence type="ECO:0000256" key="9">
    <source>
        <dbReference type="SAM" id="MobiDB-lite"/>
    </source>
</evidence>
<name>A0ABN9NNY1_9MYCO</name>
<sequence>MTRSTPSGDESPTVALPVAAGGRPGALRIGRRADCDIVVDDPLVSRVHATVVSNGALEIIDNASINGTFINGRRVARAALGEGDVVTVGNTDLTVAEGALVPRPAGPGIGGLEAQRLGLSLDGRPLLADVSFTARPGTLTAVIGPSGAGKSTLIRLLGGAVRPSLGRVGFDGHDVHAEYASLRSRIGVVPQDDVVHRQLTVEQALGYAAELRLPPDTTAADRRAVVDRVIDELELTAHRKTRVDALSGGQRKRASVAMELLTGPSLLILDEPTSGLDPALDRQVMTMLRHLADADRVVVVVTHSLTYLSMCDQVLLLASGGKTAFVGPPSDIGAAMGGTDWADIFAFVSADPEGAHREFRAREETTRLRAQPPARTAGPIGPAGNPARTSRRRQISSVARRQVRLIVADRGYFVFLALLPFILGALTLVVPGDSGFGMADPRSDSPDEASEILLVLLISVVFMGTALTIRDLVGERAIYRREQSVGLSASAYLAAKVVVYSFAALLQTAVLTAIVIVGKGAPTRGASLLGNPVLELYLALALTAIVSALIGLALSSLAKSTEQILPMLVVMIMVSLVFSGGMFPINARFGLNQISWYLPSRWGFAAGASTIDLTTVDPIAPHDQLWTHSGRWWLADMVILALLGAVWTGLVRWRLRLPGRG</sequence>
<feature type="transmembrane region" description="Helical" evidence="10">
    <location>
        <begin position="632"/>
        <end position="651"/>
    </location>
</feature>
<feature type="transmembrane region" description="Helical" evidence="10">
    <location>
        <begin position="564"/>
        <end position="585"/>
    </location>
</feature>
<evidence type="ECO:0000313" key="13">
    <source>
        <dbReference type="EMBL" id="CAJ1508558.1"/>
    </source>
</evidence>
<dbReference type="Pfam" id="PF01061">
    <property type="entry name" value="ABC2_membrane"/>
    <property type="match status" value="1"/>
</dbReference>
<dbReference type="InterPro" id="IPR013525">
    <property type="entry name" value="ABC2_TM"/>
</dbReference>
<evidence type="ECO:0000256" key="6">
    <source>
        <dbReference type="ARBA" id="ARBA00022840"/>
    </source>
</evidence>
<dbReference type="CDD" id="cd00060">
    <property type="entry name" value="FHA"/>
    <property type="match status" value="1"/>
</dbReference>
<feature type="domain" description="ABC transporter" evidence="12">
    <location>
        <begin position="112"/>
        <end position="344"/>
    </location>
</feature>
<dbReference type="PROSITE" id="PS50893">
    <property type="entry name" value="ABC_TRANSPORTER_2"/>
    <property type="match status" value="1"/>
</dbReference>
<keyword evidence="2" id="KW-0813">Transport</keyword>
<protein>
    <submittedName>
        <fullName evidence="13">ATP-binding cassette domain-containing protein</fullName>
    </submittedName>
</protein>
<dbReference type="SUPFAM" id="SSF49879">
    <property type="entry name" value="SMAD/FHA domain"/>
    <property type="match status" value="1"/>
</dbReference>
<evidence type="ECO:0000256" key="4">
    <source>
        <dbReference type="ARBA" id="ARBA00022692"/>
    </source>
</evidence>
<dbReference type="SMART" id="SM00240">
    <property type="entry name" value="FHA"/>
    <property type="match status" value="1"/>
</dbReference>
<dbReference type="Pfam" id="PF00005">
    <property type="entry name" value="ABC_tran"/>
    <property type="match status" value="1"/>
</dbReference>
<evidence type="ECO:0000256" key="10">
    <source>
        <dbReference type="SAM" id="Phobius"/>
    </source>
</evidence>
<accession>A0ABN9NNY1</accession>
<keyword evidence="3" id="KW-0597">Phosphoprotein</keyword>
<keyword evidence="14" id="KW-1185">Reference proteome</keyword>
<dbReference type="PROSITE" id="PS00211">
    <property type="entry name" value="ABC_TRANSPORTER_1"/>
    <property type="match status" value="1"/>
</dbReference>
<dbReference type="PANTHER" id="PTHR48041">
    <property type="entry name" value="ABC TRANSPORTER G FAMILY MEMBER 28"/>
    <property type="match status" value="1"/>
</dbReference>
<evidence type="ECO:0000256" key="7">
    <source>
        <dbReference type="ARBA" id="ARBA00022989"/>
    </source>
</evidence>
<dbReference type="PROSITE" id="PS50006">
    <property type="entry name" value="FHA_DOMAIN"/>
    <property type="match status" value="1"/>
</dbReference>
<dbReference type="Pfam" id="PF00498">
    <property type="entry name" value="FHA"/>
    <property type="match status" value="1"/>
</dbReference>
<keyword evidence="4 10" id="KW-0812">Transmembrane</keyword>
<reference evidence="13 14" key="1">
    <citation type="submission" date="2023-08" db="EMBL/GenBank/DDBJ databases">
        <authorList>
            <person name="Folkvardsen B D."/>
            <person name="Norman A."/>
        </authorList>
    </citation>
    <scope>NUCLEOTIDE SEQUENCE [LARGE SCALE GENOMIC DNA]</scope>
    <source>
        <strain evidence="13 14">Mu0102</strain>
    </source>
</reference>
<dbReference type="InterPro" id="IPR050352">
    <property type="entry name" value="ABCG_transporters"/>
</dbReference>
<feature type="domain" description="FHA" evidence="11">
    <location>
        <begin position="27"/>
        <end position="75"/>
    </location>
</feature>
<dbReference type="InterPro" id="IPR003593">
    <property type="entry name" value="AAA+_ATPase"/>
</dbReference>
<gene>
    <name evidence="13" type="ORF">MU0102_003446</name>
</gene>
<keyword evidence="5" id="KW-0547">Nucleotide-binding</keyword>
<dbReference type="EMBL" id="OY726398">
    <property type="protein sequence ID" value="CAJ1508558.1"/>
    <property type="molecule type" value="Genomic_DNA"/>
</dbReference>
<dbReference type="InterPro" id="IPR000253">
    <property type="entry name" value="FHA_dom"/>
</dbReference>